<feature type="compositionally biased region" description="Gly residues" evidence="1">
    <location>
        <begin position="42"/>
        <end position="58"/>
    </location>
</feature>
<sequence length="851" mass="93816">MYGSAADETWVKRRTCAAGGRGGHEQGSRVWGRAVAGSTLRAGGGQHAEGWLAGGRAGSGQRAAGSGQRAAGSRGGEARAESGLEWSRIIIFRSAGVATKRVYWCETGGGRRAVGGGQRAAAGKREPRVCRHHDQMGILLRRAGAQGRGRERGARICKVPRALAVAWAHKRQPNKAADISKLVDNSSEADILLAPEFENGCLSKTRWRVGNEESEYYVGKGRHDDTDDMRLVLERPRLCLRGCDPGRNKLGGLIYSISNDSTPALCAAAASMAAPEERLKRDFALLTRCSCPQSKRFRIGKNVGDTLIFMVIRVTVIQEPALAKQWQCHAGVWPGRSDGRHCVRGGAFHWADRLSGPFANAVRVDPEHLEGYQLIIKVIGHYAYIGSEALGHGIQVFDSLKLLDKSLLDHPKEFSIETDLTALYDELPHWQPEGSSHNVVSHADKNLIVAVGALPRLEHFRSKCAAGLIFIDVTDPANPTTAGCAGDDGYVHDAQCLTYYGPDAKYNGFDVCYSFNEDTFTIYNITDPSRHVLSSASSDQPSYGYVRPRTLPQDVVDVNSSGPQLIHAGCATHQVDAVPPIRVMGREFMMGKRMGKPLQAAFDGRNRAHKLYIARNGVALQWCKLNARPSVISATFYHGVSYSHQGWVTDVKNQSYLLLNDDSELDEVFQRSWATDQETTTYIWDIRDLARPVLTGKHKSPVVAINHNLYVHNSLAYESNYRSGLRIVDVCSVAADPTGGSFVKAAFFDAIVPDSPTGVFPKRTAHHFRLKRLAHHPDGRNSINLVGVYMDEQGWKTGWRRLGTDKTKCDFWIYMYPKLARMTLTSRGWVACVVPEGLMQRAVLRSARRWD</sequence>
<evidence type="ECO:0000313" key="2">
    <source>
        <dbReference type="EMBL" id="KAJ7196054.1"/>
    </source>
</evidence>
<feature type="region of interest" description="Disordered" evidence="1">
    <location>
        <begin position="41"/>
        <end position="78"/>
    </location>
</feature>
<organism evidence="2 3">
    <name type="scientific">Mycena pura</name>
    <dbReference type="NCBI Taxonomy" id="153505"/>
    <lineage>
        <taxon>Eukaryota</taxon>
        <taxon>Fungi</taxon>
        <taxon>Dikarya</taxon>
        <taxon>Basidiomycota</taxon>
        <taxon>Agaricomycotina</taxon>
        <taxon>Agaricomycetes</taxon>
        <taxon>Agaricomycetidae</taxon>
        <taxon>Agaricales</taxon>
        <taxon>Marasmiineae</taxon>
        <taxon>Mycenaceae</taxon>
        <taxon>Mycena</taxon>
    </lineage>
</organism>
<name>A0AAD6UZZ8_9AGAR</name>
<dbReference type="PANTHER" id="PTHR38787:SF3">
    <property type="entry name" value="REGULATORY P DOMAIN-CONTAINING PROTEIN"/>
    <property type="match status" value="1"/>
</dbReference>
<dbReference type="AlphaFoldDB" id="A0AAD6UZZ8"/>
<dbReference type="Proteomes" id="UP001219525">
    <property type="component" value="Unassembled WGS sequence"/>
</dbReference>
<comment type="caution">
    <text evidence="2">The sequence shown here is derived from an EMBL/GenBank/DDBJ whole genome shotgun (WGS) entry which is preliminary data.</text>
</comment>
<keyword evidence="3" id="KW-1185">Reference proteome</keyword>
<gene>
    <name evidence="2" type="ORF">GGX14DRAFT_673735</name>
</gene>
<proteinExistence type="predicted"/>
<dbReference type="PANTHER" id="PTHR38787">
    <property type="entry name" value="REGULATORY P DOMAIN-CONTAINING PROTEIN"/>
    <property type="match status" value="1"/>
</dbReference>
<dbReference type="EMBL" id="JARJCW010000086">
    <property type="protein sequence ID" value="KAJ7196054.1"/>
    <property type="molecule type" value="Genomic_DNA"/>
</dbReference>
<protein>
    <submittedName>
        <fullName evidence="2">Uncharacterized protein</fullName>
    </submittedName>
</protein>
<reference evidence="2" key="1">
    <citation type="submission" date="2023-03" db="EMBL/GenBank/DDBJ databases">
        <title>Massive genome expansion in bonnet fungi (Mycena s.s.) driven by repeated elements and novel gene families across ecological guilds.</title>
        <authorList>
            <consortium name="Lawrence Berkeley National Laboratory"/>
            <person name="Harder C.B."/>
            <person name="Miyauchi S."/>
            <person name="Viragh M."/>
            <person name="Kuo A."/>
            <person name="Thoen E."/>
            <person name="Andreopoulos B."/>
            <person name="Lu D."/>
            <person name="Skrede I."/>
            <person name="Drula E."/>
            <person name="Henrissat B."/>
            <person name="Morin E."/>
            <person name="Kohler A."/>
            <person name="Barry K."/>
            <person name="LaButti K."/>
            <person name="Morin E."/>
            <person name="Salamov A."/>
            <person name="Lipzen A."/>
            <person name="Mereny Z."/>
            <person name="Hegedus B."/>
            <person name="Baldrian P."/>
            <person name="Stursova M."/>
            <person name="Weitz H."/>
            <person name="Taylor A."/>
            <person name="Grigoriev I.V."/>
            <person name="Nagy L.G."/>
            <person name="Martin F."/>
            <person name="Kauserud H."/>
        </authorList>
    </citation>
    <scope>NUCLEOTIDE SEQUENCE</scope>
    <source>
        <strain evidence="2">9144</strain>
    </source>
</reference>
<accession>A0AAD6UZZ8</accession>
<feature type="compositionally biased region" description="Low complexity" evidence="1">
    <location>
        <begin position="59"/>
        <end position="72"/>
    </location>
</feature>
<evidence type="ECO:0000313" key="3">
    <source>
        <dbReference type="Proteomes" id="UP001219525"/>
    </source>
</evidence>
<evidence type="ECO:0000256" key="1">
    <source>
        <dbReference type="SAM" id="MobiDB-lite"/>
    </source>
</evidence>
<dbReference type="GO" id="GO:0005576">
    <property type="term" value="C:extracellular region"/>
    <property type="evidence" value="ECO:0007669"/>
    <property type="project" value="TreeGrafter"/>
</dbReference>